<accession>A0AA85J7X0</accession>
<dbReference type="SUPFAM" id="SSF81338">
    <property type="entry name" value="Aquaporin-like"/>
    <property type="match status" value="1"/>
</dbReference>
<feature type="transmembrane region" description="Helical" evidence="5">
    <location>
        <begin position="30"/>
        <end position="50"/>
    </location>
</feature>
<feature type="transmembrane region" description="Helical" evidence="5">
    <location>
        <begin position="131"/>
        <end position="153"/>
    </location>
</feature>
<dbReference type="PANTHER" id="PTHR21191">
    <property type="entry name" value="AQUAPORIN"/>
    <property type="match status" value="1"/>
</dbReference>
<reference evidence="7" key="2">
    <citation type="submission" date="2023-11" db="UniProtKB">
        <authorList>
            <consortium name="WormBaseParasite"/>
        </authorList>
    </citation>
    <scope>IDENTIFICATION</scope>
</reference>
<keyword evidence="2 5" id="KW-0812">Transmembrane</keyword>
<evidence type="ECO:0000256" key="4">
    <source>
        <dbReference type="ARBA" id="ARBA00023136"/>
    </source>
</evidence>
<evidence type="ECO:0000313" key="6">
    <source>
        <dbReference type="Proteomes" id="UP000050795"/>
    </source>
</evidence>
<evidence type="ECO:0000256" key="3">
    <source>
        <dbReference type="ARBA" id="ARBA00022989"/>
    </source>
</evidence>
<dbReference type="Proteomes" id="UP000050795">
    <property type="component" value="Unassembled WGS sequence"/>
</dbReference>
<evidence type="ECO:0000256" key="1">
    <source>
        <dbReference type="ARBA" id="ARBA00004141"/>
    </source>
</evidence>
<evidence type="ECO:0000256" key="2">
    <source>
        <dbReference type="ARBA" id="ARBA00022692"/>
    </source>
</evidence>
<comment type="subcellular location">
    <subcellularLocation>
        <location evidence="1">Membrane</location>
        <topology evidence="1">Multi-pass membrane protein</topology>
    </subcellularLocation>
</comment>
<keyword evidence="6" id="KW-1185">Reference proteome</keyword>
<feature type="transmembrane region" description="Helical" evidence="5">
    <location>
        <begin position="231"/>
        <end position="258"/>
    </location>
</feature>
<dbReference type="InterPro" id="IPR051883">
    <property type="entry name" value="AQP11/12_channel"/>
</dbReference>
<sequence>MITIEGKKRTPMNKPNESVELNESMYTSGAATILAVAVFWTIISLTSWIIKNLLIWLFDNSKSQPSQESTHNIIGLNSIPRLLVTFPSISSNFILEKFRSTPQLLLVLMDAVATVEQCACSLECWPIREAFGYWGVLTAIGLNSIRTCVFLTLDAYGSPCNPWYRYLIGQVQPIWMVISWTAQLLSASIALEICKYWWSWRVTIYHSDRYDIAVDMLNPQNLVNYQPDLNVAVWIGFICEAFGAFVEFYLAILFLCALENWNSQCTRTAIQTTSSSVANSEIPAGSQTSPNCDLSRKQFLASFILRFLINITLVAYGLTWTGMYLNPANAFIQSWGLGTVSPIHHIIVYWLGPMFGVWLCVTAEKWTYEYTPKIIASISAQHHSPEVNNHNHGNGKCRSD</sequence>
<dbReference type="GO" id="GO:0005737">
    <property type="term" value="C:cytoplasm"/>
    <property type="evidence" value="ECO:0007669"/>
    <property type="project" value="TreeGrafter"/>
</dbReference>
<dbReference type="WBParaSite" id="TREG1_134940.1">
    <property type="protein sequence ID" value="TREG1_134940.1"/>
    <property type="gene ID" value="TREG1_134940"/>
</dbReference>
<dbReference type="InterPro" id="IPR023271">
    <property type="entry name" value="Aquaporin-like"/>
</dbReference>
<dbReference type="GO" id="GO:0015267">
    <property type="term" value="F:channel activity"/>
    <property type="evidence" value="ECO:0007669"/>
    <property type="project" value="TreeGrafter"/>
</dbReference>
<reference evidence="6" key="1">
    <citation type="submission" date="2022-06" db="EMBL/GenBank/DDBJ databases">
        <authorList>
            <person name="Berger JAMES D."/>
            <person name="Berger JAMES D."/>
        </authorList>
    </citation>
    <scope>NUCLEOTIDE SEQUENCE [LARGE SCALE GENOMIC DNA]</scope>
</reference>
<dbReference type="AlphaFoldDB" id="A0AA85J7X0"/>
<keyword evidence="3 5" id="KW-1133">Transmembrane helix</keyword>
<keyword evidence="4 5" id="KW-0472">Membrane</keyword>
<evidence type="ECO:0000256" key="5">
    <source>
        <dbReference type="SAM" id="Phobius"/>
    </source>
</evidence>
<evidence type="ECO:0000313" key="7">
    <source>
        <dbReference type="WBParaSite" id="TREG1_134940.1"/>
    </source>
</evidence>
<dbReference type="PANTHER" id="PTHR21191:SF16">
    <property type="entry name" value="AQUAPORIN"/>
    <property type="match status" value="1"/>
</dbReference>
<proteinExistence type="predicted"/>
<name>A0AA85J7X0_TRIRE</name>
<feature type="transmembrane region" description="Helical" evidence="5">
    <location>
        <begin position="303"/>
        <end position="323"/>
    </location>
</feature>
<dbReference type="Gene3D" id="1.20.1080.10">
    <property type="entry name" value="Glycerol uptake facilitator protein"/>
    <property type="match status" value="1"/>
</dbReference>
<organism evidence="6 7">
    <name type="scientific">Trichobilharzia regenti</name>
    <name type="common">Nasal bird schistosome</name>
    <dbReference type="NCBI Taxonomy" id="157069"/>
    <lineage>
        <taxon>Eukaryota</taxon>
        <taxon>Metazoa</taxon>
        <taxon>Spiralia</taxon>
        <taxon>Lophotrochozoa</taxon>
        <taxon>Platyhelminthes</taxon>
        <taxon>Trematoda</taxon>
        <taxon>Digenea</taxon>
        <taxon>Strigeidida</taxon>
        <taxon>Schistosomatoidea</taxon>
        <taxon>Schistosomatidae</taxon>
        <taxon>Trichobilharzia</taxon>
    </lineage>
</organism>
<dbReference type="GO" id="GO:0016020">
    <property type="term" value="C:membrane"/>
    <property type="evidence" value="ECO:0007669"/>
    <property type="project" value="UniProtKB-SubCell"/>
</dbReference>
<feature type="transmembrane region" description="Helical" evidence="5">
    <location>
        <begin position="343"/>
        <end position="363"/>
    </location>
</feature>
<protein>
    <submittedName>
        <fullName evidence="7">Uncharacterized protein</fullName>
    </submittedName>
</protein>